<evidence type="ECO:0000313" key="2">
    <source>
        <dbReference type="EMBL" id="KAH8703543.1"/>
    </source>
</evidence>
<comment type="caution">
    <text evidence="2">The sequence shown here is derived from an EMBL/GenBank/DDBJ whole genome shotgun (WGS) entry which is preliminary data.</text>
</comment>
<dbReference type="EMBL" id="JAJTJA010000002">
    <property type="protein sequence ID" value="KAH8703543.1"/>
    <property type="molecule type" value="Genomic_DNA"/>
</dbReference>
<keyword evidence="3" id="KW-1185">Reference proteome</keyword>
<reference evidence="2" key="1">
    <citation type="submission" date="2021-12" db="EMBL/GenBank/DDBJ databases">
        <title>Convergent genome expansion in fungi linked to evolution of root-endophyte symbiosis.</title>
        <authorList>
            <consortium name="DOE Joint Genome Institute"/>
            <person name="Ke Y.-H."/>
            <person name="Bonito G."/>
            <person name="Liao H.-L."/>
            <person name="Looney B."/>
            <person name="Rojas-Flechas A."/>
            <person name="Nash J."/>
            <person name="Hameed K."/>
            <person name="Schadt C."/>
            <person name="Martin F."/>
            <person name="Crous P.W."/>
            <person name="Miettinen O."/>
            <person name="Magnuson J.K."/>
            <person name="Labbe J."/>
            <person name="Jacobson D."/>
            <person name="Doktycz M.J."/>
            <person name="Veneault-Fourrey C."/>
            <person name="Kuo A."/>
            <person name="Mondo S."/>
            <person name="Calhoun S."/>
            <person name="Riley R."/>
            <person name="Ohm R."/>
            <person name="LaButti K."/>
            <person name="Andreopoulos B."/>
            <person name="Pangilinan J."/>
            <person name="Nolan M."/>
            <person name="Tritt A."/>
            <person name="Clum A."/>
            <person name="Lipzen A."/>
            <person name="Daum C."/>
            <person name="Barry K."/>
            <person name="Grigoriev I.V."/>
            <person name="Vilgalys R."/>
        </authorList>
    </citation>
    <scope>NUCLEOTIDE SEQUENCE</scope>
    <source>
        <strain evidence="2">PMI_201</strain>
    </source>
</reference>
<proteinExistence type="predicted"/>
<sequence>MKSVNAEDDQGAIVQMSVWPGSAKISADNDRLLLEREAAWTSVPVEKSEPVMERGHMLENNSTRRKRKLKEEMCA</sequence>
<dbReference type="RefSeq" id="XP_046076561.1">
    <property type="nucleotide sequence ID" value="XM_046215147.1"/>
</dbReference>
<dbReference type="AlphaFoldDB" id="A0AAD4L3I3"/>
<organism evidence="2 3">
    <name type="scientific">Talaromyces proteolyticus</name>
    <dbReference type="NCBI Taxonomy" id="1131652"/>
    <lineage>
        <taxon>Eukaryota</taxon>
        <taxon>Fungi</taxon>
        <taxon>Dikarya</taxon>
        <taxon>Ascomycota</taxon>
        <taxon>Pezizomycotina</taxon>
        <taxon>Eurotiomycetes</taxon>
        <taxon>Eurotiomycetidae</taxon>
        <taxon>Eurotiales</taxon>
        <taxon>Trichocomaceae</taxon>
        <taxon>Talaromyces</taxon>
        <taxon>Talaromyces sect. Bacilispori</taxon>
    </lineage>
</organism>
<dbReference type="GeneID" id="70245434"/>
<dbReference type="Proteomes" id="UP001201262">
    <property type="component" value="Unassembled WGS sequence"/>
</dbReference>
<evidence type="ECO:0000313" key="3">
    <source>
        <dbReference type="Proteomes" id="UP001201262"/>
    </source>
</evidence>
<feature type="region of interest" description="Disordered" evidence="1">
    <location>
        <begin position="55"/>
        <end position="75"/>
    </location>
</feature>
<protein>
    <submittedName>
        <fullName evidence="2">Uncharacterized protein</fullName>
    </submittedName>
</protein>
<accession>A0AAD4L3I3</accession>
<gene>
    <name evidence="2" type="ORF">BGW36DRAFT_369498</name>
</gene>
<name>A0AAD4L3I3_9EURO</name>
<evidence type="ECO:0000256" key="1">
    <source>
        <dbReference type="SAM" id="MobiDB-lite"/>
    </source>
</evidence>